<protein>
    <submittedName>
        <fullName evidence="1">Uncharacterized protein</fullName>
    </submittedName>
</protein>
<sequence>MEYSGGYFLLSAASADQASYQEQLESRGFRVRKLISMDEAVGGVFPNLFDIWANRLPERPTPILSETVLDKVLLSRVFGTLEDAWEGYREAKPKDASVSLIGISLDEKYLEEFYDWLDQTNDGIEEGDGVVNCLEKKQVVSSGGIFRGFDVAGYEGWGWFLSFLGNDLLQDYLAHEPTVSINEWGLFPNQQTAEVLACYTNDVLKDLVGAEENLIWLPWKITEYHSI</sequence>
<dbReference type="Proteomes" id="UP001597109">
    <property type="component" value="Unassembled WGS sequence"/>
</dbReference>
<proteinExistence type="predicted"/>
<gene>
    <name evidence="1" type="ORF">ACFQ1X_05015</name>
</gene>
<keyword evidence="2" id="KW-1185">Reference proteome</keyword>
<dbReference type="RefSeq" id="WP_144836768.1">
    <property type="nucleotide sequence ID" value="NZ_JBHTKI010000008.1"/>
</dbReference>
<name>A0ABW3LAU4_9BACL</name>
<organism evidence="1 2">
    <name type="scientific">Metaplanococcus flavidus</name>
    <dbReference type="NCBI Taxonomy" id="569883"/>
    <lineage>
        <taxon>Bacteria</taxon>
        <taxon>Bacillati</taxon>
        <taxon>Bacillota</taxon>
        <taxon>Bacilli</taxon>
        <taxon>Bacillales</taxon>
        <taxon>Caryophanaceae</taxon>
        <taxon>Metaplanococcus</taxon>
    </lineage>
</organism>
<dbReference type="EMBL" id="JBHTKI010000008">
    <property type="protein sequence ID" value="MFD1030786.1"/>
    <property type="molecule type" value="Genomic_DNA"/>
</dbReference>
<evidence type="ECO:0000313" key="1">
    <source>
        <dbReference type="EMBL" id="MFD1030786.1"/>
    </source>
</evidence>
<evidence type="ECO:0000313" key="2">
    <source>
        <dbReference type="Proteomes" id="UP001597109"/>
    </source>
</evidence>
<comment type="caution">
    <text evidence="1">The sequence shown here is derived from an EMBL/GenBank/DDBJ whole genome shotgun (WGS) entry which is preliminary data.</text>
</comment>
<reference evidence="2" key="1">
    <citation type="journal article" date="2019" name="Int. J. Syst. Evol. Microbiol.">
        <title>The Global Catalogue of Microorganisms (GCM) 10K type strain sequencing project: providing services to taxonomists for standard genome sequencing and annotation.</title>
        <authorList>
            <consortium name="The Broad Institute Genomics Platform"/>
            <consortium name="The Broad Institute Genome Sequencing Center for Infectious Disease"/>
            <person name="Wu L."/>
            <person name="Ma J."/>
        </authorList>
    </citation>
    <scope>NUCLEOTIDE SEQUENCE [LARGE SCALE GENOMIC DNA]</scope>
    <source>
        <strain evidence="2">CCUG 56756</strain>
    </source>
</reference>
<accession>A0ABW3LAU4</accession>